<proteinExistence type="predicted"/>
<feature type="transmembrane region" description="Helical" evidence="2">
    <location>
        <begin position="175"/>
        <end position="193"/>
    </location>
</feature>
<organism evidence="3 4">
    <name type="scientific">Symbiodinium necroappetens</name>
    <dbReference type="NCBI Taxonomy" id="1628268"/>
    <lineage>
        <taxon>Eukaryota</taxon>
        <taxon>Sar</taxon>
        <taxon>Alveolata</taxon>
        <taxon>Dinophyceae</taxon>
        <taxon>Suessiales</taxon>
        <taxon>Symbiodiniaceae</taxon>
        <taxon>Symbiodinium</taxon>
    </lineage>
</organism>
<feature type="region of interest" description="Disordered" evidence="1">
    <location>
        <begin position="78"/>
        <end position="107"/>
    </location>
</feature>
<accession>A0A812MJL2</accession>
<evidence type="ECO:0000313" key="3">
    <source>
        <dbReference type="EMBL" id="CAE7257423.1"/>
    </source>
</evidence>
<feature type="compositionally biased region" description="Basic and acidic residues" evidence="1">
    <location>
        <begin position="81"/>
        <end position="92"/>
    </location>
</feature>
<feature type="region of interest" description="Disordered" evidence="1">
    <location>
        <begin position="38"/>
        <end position="62"/>
    </location>
</feature>
<protein>
    <submittedName>
        <fullName evidence="3">Uncharacterized protein</fullName>
    </submittedName>
</protein>
<evidence type="ECO:0000256" key="1">
    <source>
        <dbReference type="SAM" id="MobiDB-lite"/>
    </source>
</evidence>
<sequence>MLGCRLFGPQVLASLASTSSAPGPIPIREQYAKAFKSVGGAGKDEGHPDGLAVQPSARPHTTGFRFNLKKKKVLMLPSRNVKSESKPDEPKKVIKASKPRDAGTNPHHIYGDYIPQNFLERSKLFREEAKAKGHSPSEARTMWRNSRERAELLSMMPLPELKRRRFFVEMVVAELLRVGAPGILTISVLLLIFNDKLPKTKDRDFLEIFAGKGELSSALRRACLRGASVDWEYDREVWNGSFWMGHFSGPTPKRHRQYTKEFGEFLTNLFLKLKEAEMPRVMAYLNSKHLKPPGLWDTWHAGI</sequence>
<dbReference type="EMBL" id="CAJNJA010010426">
    <property type="protein sequence ID" value="CAE7257423.1"/>
    <property type="molecule type" value="Genomic_DNA"/>
</dbReference>
<keyword evidence="2" id="KW-0812">Transmembrane</keyword>
<dbReference type="Proteomes" id="UP000601435">
    <property type="component" value="Unassembled WGS sequence"/>
</dbReference>
<reference evidence="3" key="1">
    <citation type="submission" date="2021-02" db="EMBL/GenBank/DDBJ databases">
        <authorList>
            <person name="Dougan E. K."/>
            <person name="Rhodes N."/>
            <person name="Thang M."/>
            <person name="Chan C."/>
        </authorList>
    </citation>
    <scope>NUCLEOTIDE SEQUENCE</scope>
</reference>
<keyword evidence="2" id="KW-0472">Membrane</keyword>
<gene>
    <name evidence="3" type="ORF">SNEC2469_LOCUS5713</name>
</gene>
<comment type="caution">
    <text evidence="3">The sequence shown here is derived from an EMBL/GenBank/DDBJ whole genome shotgun (WGS) entry which is preliminary data.</text>
</comment>
<dbReference type="AlphaFoldDB" id="A0A812MJL2"/>
<keyword evidence="4" id="KW-1185">Reference proteome</keyword>
<evidence type="ECO:0000313" key="4">
    <source>
        <dbReference type="Proteomes" id="UP000601435"/>
    </source>
</evidence>
<evidence type="ECO:0000256" key="2">
    <source>
        <dbReference type="SAM" id="Phobius"/>
    </source>
</evidence>
<dbReference type="OrthoDB" id="415420at2759"/>
<name>A0A812MJL2_9DINO</name>
<keyword evidence="2" id="KW-1133">Transmembrane helix</keyword>